<organism evidence="1 2">
    <name type="scientific">Rhizophagus irregularis</name>
    <dbReference type="NCBI Taxonomy" id="588596"/>
    <lineage>
        <taxon>Eukaryota</taxon>
        <taxon>Fungi</taxon>
        <taxon>Fungi incertae sedis</taxon>
        <taxon>Mucoromycota</taxon>
        <taxon>Glomeromycotina</taxon>
        <taxon>Glomeromycetes</taxon>
        <taxon>Glomerales</taxon>
        <taxon>Glomeraceae</taxon>
        <taxon>Rhizophagus</taxon>
    </lineage>
</organism>
<accession>A0A2N0NE45</accession>
<name>A0A2N0NE45_9GLOM</name>
<dbReference type="GO" id="GO:0016887">
    <property type="term" value="F:ATP hydrolysis activity"/>
    <property type="evidence" value="ECO:0007669"/>
    <property type="project" value="InterPro"/>
</dbReference>
<proteinExistence type="predicted"/>
<dbReference type="Proteomes" id="UP000232722">
    <property type="component" value="Unassembled WGS sequence"/>
</dbReference>
<evidence type="ECO:0000313" key="2">
    <source>
        <dbReference type="Proteomes" id="UP000232722"/>
    </source>
</evidence>
<comment type="caution">
    <text evidence="1">The sequence shown here is derived from an EMBL/GenBank/DDBJ whole genome shotgun (WGS) entry which is preliminary data.</text>
</comment>
<dbReference type="EMBL" id="LLXJ01009674">
    <property type="protein sequence ID" value="PKB92854.1"/>
    <property type="molecule type" value="Genomic_DNA"/>
</dbReference>
<gene>
    <name evidence="1" type="ORF">RhiirA5_443147</name>
</gene>
<protein>
    <submittedName>
        <fullName evidence="1">Uncharacterized protein</fullName>
    </submittedName>
</protein>
<dbReference type="PANTHER" id="PTHR22605">
    <property type="entry name" value="RZ-TYPE DOMAIN-CONTAINING PROTEIN"/>
    <property type="match status" value="1"/>
</dbReference>
<dbReference type="InterPro" id="IPR031248">
    <property type="entry name" value="RNF213"/>
</dbReference>
<sequence length="124" mass="14415">MVRNLYDLWNQNYIVVGSEEDPKFYARVALGAYSNPLLYVAPTFKCILVMDESKLEKADPPLLNRFEKQRITMNDALMPQEQDLVETLKDWAELISTVKLRGFKHEDLFIGFDKNETLQSLVID</sequence>
<dbReference type="AlphaFoldDB" id="A0A2N0NE45"/>
<feature type="non-terminal residue" evidence="1">
    <location>
        <position position="124"/>
    </location>
</feature>
<reference evidence="1 2" key="2">
    <citation type="submission" date="2017-09" db="EMBL/GenBank/DDBJ databases">
        <title>Extensive intraspecific genome diversity in a model arbuscular mycorrhizal fungus.</title>
        <authorList>
            <person name="Chen E.C."/>
            <person name="Morin E."/>
            <person name="Beaudet D."/>
            <person name="Noel J."/>
            <person name="Ndikumana S."/>
            <person name="Charron P."/>
            <person name="St-Onge C."/>
            <person name="Giorgi J."/>
            <person name="Grigoriev I.V."/>
            <person name="Roux C."/>
            <person name="Martin F.M."/>
            <person name="Corradi N."/>
        </authorList>
    </citation>
    <scope>NUCLEOTIDE SEQUENCE [LARGE SCALE GENOMIC DNA]</scope>
    <source>
        <strain evidence="1 2">A5</strain>
    </source>
</reference>
<reference evidence="1 2" key="1">
    <citation type="submission" date="2016-04" db="EMBL/GenBank/DDBJ databases">
        <title>Genome analyses suggest a sexual origin of heterokaryosis in a supposedly ancient asexual fungus.</title>
        <authorList>
            <person name="Ropars J."/>
            <person name="Sedzielewska K."/>
            <person name="Noel J."/>
            <person name="Charron P."/>
            <person name="Farinelli L."/>
            <person name="Marton T."/>
            <person name="Kruger M."/>
            <person name="Pelin A."/>
            <person name="Brachmann A."/>
            <person name="Corradi N."/>
        </authorList>
    </citation>
    <scope>NUCLEOTIDE SEQUENCE [LARGE SCALE GENOMIC DNA]</scope>
    <source>
        <strain evidence="1 2">A5</strain>
    </source>
</reference>
<evidence type="ECO:0000313" key="1">
    <source>
        <dbReference type="EMBL" id="PKB92854.1"/>
    </source>
</evidence>
<dbReference type="GO" id="GO:0004842">
    <property type="term" value="F:ubiquitin-protein transferase activity"/>
    <property type="evidence" value="ECO:0007669"/>
    <property type="project" value="InterPro"/>
</dbReference>
<dbReference type="PANTHER" id="PTHR22605:SF1">
    <property type="entry name" value="RZ-TYPE DOMAIN-CONTAINING PROTEIN"/>
    <property type="match status" value="1"/>
</dbReference>